<accession>A0A371DFX9</accession>
<organism evidence="2 3">
    <name type="scientific">Lentinus brumalis</name>
    <dbReference type="NCBI Taxonomy" id="2498619"/>
    <lineage>
        <taxon>Eukaryota</taxon>
        <taxon>Fungi</taxon>
        <taxon>Dikarya</taxon>
        <taxon>Basidiomycota</taxon>
        <taxon>Agaricomycotina</taxon>
        <taxon>Agaricomycetes</taxon>
        <taxon>Polyporales</taxon>
        <taxon>Polyporaceae</taxon>
        <taxon>Lentinus</taxon>
    </lineage>
</organism>
<gene>
    <name evidence="2" type="ORF">OH76DRAFT_1481680</name>
</gene>
<name>A0A371DFX9_9APHY</name>
<keyword evidence="1" id="KW-0732">Signal</keyword>
<proteinExistence type="predicted"/>
<feature type="chain" id="PRO_5016802429" evidence="1">
    <location>
        <begin position="21"/>
        <end position="51"/>
    </location>
</feature>
<keyword evidence="3" id="KW-1185">Reference proteome</keyword>
<sequence>MPALALSLVVVMLEVRTVLASSAVVLSMRPAVPRYADMSAGSRLAKDDQRV</sequence>
<evidence type="ECO:0000256" key="1">
    <source>
        <dbReference type="SAM" id="SignalP"/>
    </source>
</evidence>
<feature type="signal peptide" evidence="1">
    <location>
        <begin position="1"/>
        <end position="20"/>
    </location>
</feature>
<dbReference type="Proteomes" id="UP000256964">
    <property type="component" value="Unassembled WGS sequence"/>
</dbReference>
<protein>
    <submittedName>
        <fullName evidence="2">Uncharacterized protein</fullName>
    </submittedName>
</protein>
<dbReference type="EMBL" id="KZ857395">
    <property type="protein sequence ID" value="RDX51412.1"/>
    <property type="molecule type" value="Genomic_DNA"/>
</dbReference>
<dbReference type="AlphaFoldDB" id="A0A371DFX9"/>
<evidence type="ECO:0000313" key="3">
    <source>
        <dbReference type="Proteomes" id="UP000256964"/>
    </source>
</evidence>
<reference evidence="2 3" key="1">
    <citation type="journal article" date="2018" name="Biotechnol. Biofuels">
        <title>Integrative visual omics of the white-rot fungus Polyporus brumalis exposes the biotechnological potential of its oxidative enzymes for delignifying raw plant biomass.</title>
        <authorList>
            <person name="Miyauchi S."/>
            <person name="Rancon A."/>
            <person name="Drula E."/>
            <person name="Hage H."/>
            <person name="Chaduli D."/>
            <person name="Favel A."/>
            <person name="Grisel S."/>
            <person name="Henrissat B."/>
            <person name="Herpoel-Gimbert I."/>
            <person name="Ruiz-Duenas F.J."/>
            <person name="Chevret D."/>
            <person name="Hainaut M."/>
            <person name="Lin J."/>
            <person name="Wang M."/>
            <person name="Pangilinan J."/>
            <person name="Lipzen A."/>
            <person name="Lesage-Meessen L."/>
            <person name="Navarro D."/>
            <person name="Riley R."/>
            <person name="Grigoriev I.V."/>
            <person name="Zhou S."/>
            <person name="Raouche S."/>
            <person name="Rosso M.N."/>
        </authorList>
    </citation>
    <scope>NUCLEOTIDE SEQUENCE [LARGE SCALE GENOMIC DNA]</scope>
    <source>
        <strain evidence="2 3">BRFM 1820</strain>
    </source>
</reference>
<evidence type="ECO:0000313" key="2">
    <source>
        <dbReference type="EMBL" id="RDX51412.1"/>
    </source>
</evidence>